<organism evidence="2 3">
    <name type="scientific">Corynebacterium phoceense</name>
    <dbReference type="NCBI Taxonomy" id="1686286"/>
    <lineage>
        <taxon>Bacteria</taxon>
        <taxon>Bacillati</taxon>
        <taxon>Actinomycetota</taxon>
        <taxon>Actinomycetes</taxon>
        <taxon>Mycobacteriales</taxon>
        <taxon>Corynebacteriaceae</taxon>
        <taxon>Corynebacterium</taxon>
    </lineage>
</organism>
<proteinExistence type="predicted"/>
<dbReference type="Proteomes" id="UP000318080">
    <property type="component" value="Unassembled WGS sequence"/>
</dbReference>
<feature type="domain" description="Nucleoside phosphorylase" evidence="1">
    <location>
        <begin position="116"/>
        <end position="186"/>
    </location>
</feature>
<dbReference type="SUPFAM" id="SSF53167">
    <property type="entry name" value="Purine and uridine phosphorylases"/>
    <property type="match status" value="1"/>
</dbReference>
<dbReference type="GO" id="GO:0008930">
    <property type="term" value="F:methylthioadenosine nucleosidase activity"/>
    <property type="evidence" value="ECO:0007669"/>
    <property type="project" value="TreeGrafter"/>
</dbReference>
<dbReference type="Pfam" id="PF01048">
    <property type="entry name" value="PNP_UDP_1"/>
    <property type="match status" value="1"/>
</dbReference>
<dbReference type="Gene3D" id="3.40.50.1580">
    <property type="entry name" value="Nucleoside phosphorylase domain"/>
    <property type="match status" value="1"/>
</dbReference>
<gene>
    <name evidence="2" type="ORF">EJK80_03890</name>
</gene>
<dbReference type="EMBL" id="VHIR01000004">
    <property type="protein sequence ID" value="TQE44065.1"/>
    <property type="molecule type" value="Genomic_DNA"/>
</dbReference>
<dbReference type="STRING" id="1686286.GCA_900092335_00209"/>
<keyword evidence="3" id="KW-1185">Reference proteome</keyword>
<evidence type="ECO:0000313" key="2">
    <source>
        <dbReference type="EMBL" id="TQE44065.1"/>
    </source>
</evidence>
<dbReference type="PANTHER" id="PTHR46832">
    <property type="entry name" value="5'-METHYLTHIOADENOSINE/S-ADENOSYLHOMOCYSTEINE NUCLEOSIDASE"/>
    <property type="match status" value="1"/>
</dbReference>
<protein>
    <submittedName>
        <fullName evidence="2">Nucleosidase</fullName>
    </submittedName>
</protein>
<comment type="caution">
    <text evidence="2">The sequence shown here is derived from an EMBL/GenBank/DDBJ whole genome shotgun (WGS) entry which is preliminary data.</text>
</comment>
<dbReference type="RefSeq" id="WP_141628702.1">
    <property type="nucleotide sequence ID" value="NZ_VHIR01000004.1"/>
</dbReference>
<evidence type="ECO:0000259" key="1">
    <source>
        <dbReference type="Pfam" id="PF01048"/>
    </source>
</evidence>
<reference evidence="2 3" key="1">
    <citation type="submission" date="2019-06" db="EMBL/GenBank/DDBJ databases">
        <title>Draft genome of C. phoceense Strain 272.</title>
        <authorList>
            <person name="Pacheco L.G.C."/>
            <person name="Barberis C.M."/>
            <person name="Almuzara M.N."/>
            <person name="Traglia G.M."/>
            <person name="Santos C.S."/>
            <person name="Rocha D.J.P.G."/>
            <person name="Aguiar E.R.G.R."/>
            <person name="Vay C.A."/>
        </authorList>
    </citation>
    <scope>NUCLEOTIDE SEQUENCE [LARGE SCALE GENOMIC DNA]</scope>
    <source>
        <strain evidence="2 3">272</strain>
    </source>
</reference>
<sequence length="198" mass="21182">MDNYAAEILFVAAVDKEAAALPEGTPLLVTGIGTLPAAIALTEYLTVAREEGTLPRRVVNIGTVGALRDGLDGVYEIDRVTKHDFKLDILTDIDRYLLPKVIEIPVTGNHPVQGLATGDMFVSDTATRDRLAQDSGLCDMEGYAIAAVCQRFGVPVTLLKQVSDPANESSVGKWDDALPRAAHELHEACVKSGFIAAH</sequence>
<dbReference type="InterPro" id="IPR000845">
    <property type="entry name" value="Nucleoside_phosphorylase_d"/>
</dbReference>
<dbReference type="NCBIfam" id="NF004168">
    <property type="entry name" value="PRK05634.1"/>
    <property type="match status" value="1"/>
</dbReference>
<evidence type="ECO:0000313" key="3">
    <source>
        <dbReference type="Proteomes" id="UP000318080"/>
    </source>
</evidence>
<dbReference type="GO" id="GO:0019284">
    <property type="term" value="P:L-methionine salvage from S-adenosylmethionine"/>
    <property type="evidence" value="ECO:0007669"/>
    <property type="project" value="TreeGrafter"/>
</dbReference>
<dbReference type="GO" id="GO:0005829">
    <property type="term" value="C:cytosol"/>
    <property type="evidence" value="ECO:0007669"/>
    <property type="project" value="TreeGrafter"/>
</dbReference>
<dbReference type="GO" id="GO:0009116">
    <property type="term" value="P:nucleoside metabolic process"/>
    <property type="evidence" value="ECO:0007669"/>
    <property type="project" value="InterPro"/>
</dbReference>
<accession>A0A540R8J4</accession>
<name>A0A540R8J4_9CORY</name>
<dbReference type="InterPro" id="IPR035994">
    <property type="entry name" value="Nucleoside_phosphorylase_sf"/>
</dbReference>
<dbReference type="AlphaFoldDB" id="A0A540R8J4"/>
<dbReference type="GO" id="GO:0008782">
    <property type="term" value="F:adenosylhomocysteine nucleosidase activity"/>
    <property type="evidence" value="ECO:0007669"/>
    <property type="project" value="TreeGrafter"/>
</dbReference>
<dbReference type="PANTHER" id="PTHR46832:SF1">
    <property type="entry name" value="5'-METHYLTHIOADENOSINE_S-ADENOSYLHOMOCYSTEINE NUCLEOSIDASE"/>
    <property type="match status" value="1"/>
</dbReference>